<keyword evidence="5" id="KW-1185">Reference proteome</keyword>
<dbReference type="InterPro" id="IPR029063">
    <property type="entry name" value="SAM-dependent_MTases_sf"/>
</dbReference>
<dbReference type="Gene3D" id="3.40.50.150">
    <property type="entry name" value="Vaccinia Virus protein VP39"/>
    <property type="match status" value="1"/>
</dbReference>
<dbReference type="AlphaFoldDB" id="A0AAP6JH45"/>
<dbReference type="CDD" id="cd02440">
    <property type="entry name" value="AdoMet_MTases"/>
    <property type="match status" value="1"/>
</dbReference>
<sequence>MEQTPFSLQTDREARHLMVEHQVRAWEVLDPRVLEVMETVPREDFVPSAYRALAFSEANIPLDHGQIMMQPKVGGRVLQAVNVQPGDRVLEVGTGSGYLAACLGALGGQVLSVDCFEDLVKQAEANWKATDTKKVRGQVQESSTLEWTDERFDVIVVTGSMPSLHNSFREKLTVGGRLFVVTGRAPAMEAQLITRMAEDDWAREHLFETNLPALLNAFDPRVFEL</sequence>
<evidence type="ECO:0000256" key="2">
    <source>
        <dbReference type="ARBA" id="ARBA00013346"/>
    </source>
</evidence>
<proteinExistence type="inferred from homology"/>
<dbReference type="GO" id="GO:0005737">
    <property type="term" value="C:cytoplasm"/>
    <property type="evidence" value="ECO:0007669"/>
    <property type="project" value="TreeGrafter"/>
</dbReference>
<reference evidence="4 5" key="1">
    <citation type="submission" date="2023-12" db="EMBL/GenBank/DDBJ databases">
        <title>Whole-genome sequencing of halo(alkali)philic microorganisms from hypersaline lakes.</title>
        <authorList>
            <person name="Sorokin D.Y."/>
            <person name="Merkel A.Y."/>
            <person name="Messina E."/>
            <person name="Yakimov M."/>
        </authorList>
    </citation>
    <scope>NUCLEOTIDE SEQUENCE [LARGE SCALE GENOMIC DNA]</scope>
    <source>
        <strain evidence="4 5">AB-CW1</strain>
    </source>
</reference>
<evidence type="ECO:0000313" key="4">
    <source>
        <dbReference type="EMBL" id="MEA5446029.1"/>
    </source>
</evidence>
<comment type="caution">
    <text evidence="4">The sequence shown here is derived from an EMBL/GenBank/DDBJ whole genome shotgun (WGS) entry which is preliminary data.</text>
</comment>
<evidence type="ECO:0000256" key="1">
    <source>
        <dbReference type="ARBA" id="ARBA00005369"/>
    </source>
</evidence>
<dbReference type="SUPFAM" id="SSF53335">
    <property type="entry name" value="S-adenosyl-L-methionine-dependent methyltransferases"/>
    <property type="match status" value="1"/>
</dbReference>
<dbReference type="PANTHER" id="PTHR11579:SF18">
    <property type="entry name" value="PROTEIN-L-ISOASPARTATE O-METHYLTRANSFERASE"/>
    <property type="match status" value="1"/>
</dbReference>
<gene>
    <name evidence="4" type="ORF">VCB98_09380</name>
</gene>
<dbReference type="EMBL" id="JAYGII010000019">
    <property type="protein sequence ID" value="MEA5446029.1"/>
    <property type="molecule type" value="Genomic_DNA"/>
</dbReference>
<dbReference type="Pfam" id="PF01135">
    <property type="entry name" value="PCMT"/>
    <property type="match status" value="1"/>
</dbReference>
<name>A0AAP6JH45_9GAMM</name>
<dbReference type="InterPro" id="IPR000682">
    <property type="entry name" value="PCMT"/>
</dbReference>
<dbReference type="RefSeq" id="WP_346051990.1">
    <property type="nucleotide sequence ID" value="NZ_JAYGII010000019.1"/>
</dbReference>
<dbReference type="Proteomes" id="UP001302316">
    <property type="component" value="Unassembled WGS sequence"/>
</dbReference>
<dbReference type="GO" id="GO:0004719">
    <property type="term" value="F:protein-L-isoaspartate (D-aspartate) O-methyltransferase activity"/>
    <property type="evidence" value="ECO:0007669"/>
    <property type="project" value="InterPro"/>
</dbReference>
<comment type="similarity">
    <text evidence="1">Belongs to the methyltransferase superfamily. L-isoaspartyl/D-aspartyl protein methyltransferase family.</text>
</comment>
<accession>A0AAP6JH45</accession>
<dbReference type="PANTHER" id="PTHR11579">
    <property type="entry name" value="PROTEIN-L-ISOASPARTATE O-METHYLTRANSFERASE"/>
    <property type="match status" value="1"/>
</dbReference>
<organism evidence="4 5">
    <name type="scientific">Natronospira elongata</name>
    <dbReference type="NCBI Taxonomy" id="3110268"/>
    <lineage>
        <taxon>Bacteria</taxon>
        <taxon>Pseudomonadati</taxon>
        <taxon>Pseudomonadota</taxon>
        <taxon>Gammaproteobacteria</taxon>
        <taxon>Natronospirales</taxon>
        <taxon>Natronospiraceae</taxon>
        <taxon>Natronospira</taxon>
    </lineage>
</organism>
<protein>
    <recommendedName>
        <fullName evidence="2">Protein-L-isoaspartate O-methyltransferase</fullName>
    </recommendedName>
    <alternativeName>
        <fullName evidence="3">Protein L-isoaspartyl methyltransferase</fullName>
    </alternativeName>
</protein>
<evidence type="ECO:0000256" key="3">
    <source>
        <dbReference type="ARBA" id="ARBA00030757"/>
    </source>
</evidence>
<evidence type="ECO:0000313" key="5">
    <source>
        <dbReference type="Proteomes" id="UP001302316"/>
    </source>
</evidence>